<protein>
    <submittedName>
        <fullName evidence="3">Uncharacterized protein</fullName>
    </submittedName>
</protein>
<feature type="region of interest" description="Disordered" evidence="1">
    <location>
        <begin position="1"/>
        <end position="74"/>
    </location>
</feature>
<sequence length="349" mass="40172">MAKKEKNNSGQNTNKFSVLAALPEVVEPEDVETKDIIPKDVKPKKAKPKNVKPEKDTTPTAPAPSNEPVEEKPKQDTNWIARLWRAITTSPQSPKAVEEKPEEDAIIPQNDTTTTTPTRYRVPIKDRPTEGFDLEFLLSDKYQLEEAKKSYLVRKTQPVLDLIKYMDTGEDITIHLVLSALGTAYLIKDNWPWLMVEMRAHKNLTLVVSLLIAGASTLHITSIWDWTELKNAIEKRKTNSKGWDKLTDDEKVQIVTALHSVCTMKFIGRPEKQTYAEFAAPWKKSKHIDSALWLNLLWWVNSTKKRRDALYIELVCWGFTFWCLFMMFFDDRVYDSQSWRASTGRMVDG</sequence>
<keyword evidence="4" id="KW-1185">Reference proteome</keyword>
<dbReference type="EMBL" id="MU865419">
    <property type="protein sequence ID" value="KAK4223655.1"/>
    <property type="molecule type" value="Genomic_DNA"/>
</dbReference>
<gene>
    <name evidence="3" type="ORF">QBC38DRAFT_447177</name>
</gene>
<dbReference type="AlphaFoldDB" id="A0AAN7GVC1"/>
<feature type="compositionally biased region" description="Basic and acidic residues" evidence="1">
    <location>
        <begin position="31"/>
        <end position="43"/>
    </location>
</feature>
<proteinExistence type="predicted"/>
<reference evidence="3" key="1">
    <citation type="journal article" date="2023" name="Mol. Phylogenet. Evol.">
        <title>Genome-scale phylogeny and comparative genomics of the fungal order Sordariales.</title>
        <authorList>
            <person name="Hensen N."/>
            <person name="Bonometti L."/>
            <person name="Westerberg I."/>
            <person name="Brannstrom I.O."/>
            <person name="Guillou S."/>
            <person name="Cros-Aarteil S."/>
            <person name="Calhoun S."/>
            <person name="Haridas S."/>
            <person name="Kuo A."/>
            <person name="Mondo S."/>
            <person name="Pangilinan J."/>
            <person name="Riley R."/>
            <person name="LaButti K."/>
            <person name="Andreopoulos B."/>
            <person name="Lipzen A."/>
            <person name="Chen C."/>
            <person name="Yan M."/>
            <person name="Daum C."/>
            <person name="Ng V."/>
            <person name="Clum A."/>
            <person name="Steindorff A."/>
            <person name="Ohm R.A."/>
            <person name="Martin F."/>
            <person name="Silar P."/>
            <person name="Natvig D.O."/>
            <person name="Lalanne C."/>
            <person name="Gautier V."/>
            <person name="Ament-Velasquez S.L."/>
            <person name="Kruys A."/>
            <person name="Hutchinson M.I."/>
            <person name="Powell A.J."/>
            <person name="Barry K."/>
            <person name="Miller A.N."/>
            <person name="Grigoriev I.V."/>
            <person name="Debuchy R."/>
            <person name="Gladieux P."/>
            <person name="Hiltunen Thoren M."/>
            <person name="Johannesson H."/>
        </authorList>
    </citation>
    <scope>NUCLEOTIDE SEQUENCE</scope>
    <source>
        <strain evidence="3">CBS 990.96</strain>
    </source>
</reference>
<dbReference type="Proteomes" id="UP001301958">
    <property type="component" value="Unassembled WGS sequence"/>
</dbReference>
<evidence type="ECO:0000313" key="3">
    <source>
        <dbReference type="EMBL" id="KAK4223655.1"/>
    </source>
</evidence>
<reference evidence="3" key="2">
    <citation type="submission" date="2023-05" db="EMBL/GenBank/DDBJ databases">
        <authorList>
            <consortium name="Lawrence Berkeley National Laboratory"/>
            <person name="Steindorff A."/>
            <person name="Hensen N."/>
            <person name="Bonometti L."/>
            <person name="Westerberg I."/>
            <person name="Brannstrom I.O."/>
            <person name="Guillou S."/>
            <person name="Cros-Aarteil S."/>
            <person name="Calhoun S."/>
            <person name="Haridas S."/>
            <person name="Kuo A."/>
            <person name="Mondo S."/>
            <person name="Pangilinan J."/>
            <person name="Riley R."/>
            <person name="Labutti K."/>
            <person name="Andreopoulos B."/>
            <person name="Lipzen A."/>
            <person name="Chen C."/>
            <person name="Yanf M."/>
            <person name="Daum C."/>
            <person name="Ng V."/>
            <person name="Clum A."/>
            <person name="Ohm R."/>
            <person name="Martin F."/>
            <person name="Silar P."/>
            <person name="Natvig D."/>
            <person name="Lalanne C."/>
            <person name="Gautier V."/>
            <person name="Ament-Velasquez S.L."/>
            <person name="Kruys A."/>
            <person name="Hutchinson M.I."/>
            <person name="Powell A.J."/>
            <person name="Barry K."/>
            <person name="Miller A.N."/>
            <person name="Grigoriev I.V."/>
            <person name="Debuchy R."/>
            <person name="Gladieux P."/>
            <person name="Thoren M.H."/>
            <person name="Johannesson H."/>
        </authorList>
    </citation>
    <scope>NUCLEOTIDE SEQUENCE</scope>
    <source>
        <strain evidence="3">CBS 990.96</strain>
    </source>
</reference>
<organism evidence="3 4">
    <name type="scientific">Podospora fimiseda</name>
    <dbReference type="NCBI Taxonomy" id="252190"/>
    <lineage>
        <taxon>Eukaryota</taxon>
        <taxon>Fungi</taxon>
        <taxon>Dikarya</taxon>
        <taxon>Ascomycota</taxon>
        <taxon>Pezizomycotina</taxon>
        <taxon>Sordariomycetes</taxon>
        <taxon>Sordariomycetidae</taxon>
        <taxon>Sordariales</taxon>
        <taxon>Podosporaceae</taxon>
        <taxon>Podospora</taxon>
    </lineage>
</organism>
<keyword evidence="2" id="KW-0812">Transmembrane</keyword>
<evidence type="ECO:0000313" key="4">
    <source>
        <dbReference type="Proteomes" id="UP001301958"/>
    </source>
</evidence>
<keyword evidence="2" id="KW-1133">Transmembrane helix</keyword>
<comment type="caution">
    <text evidence="3">The sequence shown here is derived from an EMBL/GenBank/DDBJ whole genome shotgun (WGS) entry which is preliminary data.</text>
</comment>
<evidence type="ECO:0000256" key="1">
    <source>
        <dbReference type="SAM" id="MobiDB-lite"/>
    </source>
</evidence>
<name>A0AAN7GVC1_9PEZI</name>
<keyword evidence="2" id="KW-0472">Membrane</keyword>
<evidence type="ECO:0000256" key="2">
    <source>
        <dbReference type="SAM" id="Phobius"/>
    </source>
</evidence>
<feature type="transmembrane region" description="Helical" evidence="2">
    <location>
        <begin position="310"/>
        <end position="329"/>
    </location>
</feature>
<accession>A0AAN7GVC1</accession>